<keyword evidence="4" id="KW-1015">Disulfide bond</keyword>
<dbReference type="Pfam" id="PF12999">
    <property type="entry name" value="PRKCSH-like"/>
    <property type="match status" value="1"/>
</dbReference>
<dbReference type="AlphaFoldDB" id="A0A316UZE0"/>
<dbReference type="GeneID" id="37025940"/>
<dbReference type="InterPro" id="IPR036607">
    <property type="entry name" value="PRKCSH"/>
</dbReference>
<evidence type="ECO:0000256" key="6">
    <source>
        <dbReference type="SAM" id="MobiDB-lite"/>
    </source>
</evidence>
<dbReference type="EMBL" id="KZ819665">
    <property type="protein sequence ID" value="PWN28535.1"/>
    <property type="molecule type" value="Genomic_DNA"/>
</dbReference>
<evidence type="ECO:0000256" key="5">
    <source>
        <dbReference type="SAM" id="Coils"/>
    </source>
</evidence>
<dbReference type="SUPFAM" id="SSF50911">
    <property type="entry name" value="Mannose 6-phosphate receptor domain"/>
    <property type="match status" value="1"/>
</dbReference>
<dbReference type="InterPro" id="IPR039794">
    <property type="entry name" value="Gtb1-like"/>
</dbReference>
<sequence>ASLAATSSLPRGVEPAHAHLYARQAGSDTWSCLDGSLTGLPLSAINDDYCDCPDGSDEPGTPACSGLNLNASSSSPRPHGFYCANTGHIPSYILSSRVNDGICDPECCDGSDEATNPDSSVSCPNICAKVGKEHRKRLAEAENIRRAGSKVRAGYIAQTKKKMAEAESEIARLEIEVQVAKEVEERKRQELERAEKVDQAVAEQKRASPLYATIKEHQEAMSVLQSRENELKDELRKLASLLDDLSTGYNPNYQDMAVKGAVMAYRAWRKGDGGGPADNEEEAATEEGGDTKDSSAAPIGENVRLNGLLDQGEWTTRRIEDLANKEALDLLDDSMFTAGGDADDESADEDNILFRLREYLPDPLTSLIDGSLDQLLSLLVKTHLIPRSALAHRKKRRLGTPSGDEPEPASVTAARRQLNDASNHLNELENDLAHKQEDVGVDASRWGPESEWRALKDVCIEKDMGEYTYEVCFFGQATQKANRGHGGNVSLGRFDKFEPLKEGLSPETDAQFFGRQVFNRGQRCWNGPERSAIVYGECGAKNEVLEVAEAEKCIYEVKVTTPALCW</sequence>
<evidence type="ECO:0000313" key="9">
    <source>
        <dbReference type="Proteomes" id="UP000245884"/>
    </source>
</evidence>
<evidence type="ECO:0000259" key="7">
    <source>
        <dbReference type="PROSITE" id="PS51914"/>
    </source>
</evidence>
<feature type="region of interest" description="Disordered" evidence="6">
    <location>
        <begin position="272"/>
        <end position="298"/>
    </location>
</feature>
<evidence type="ECO:0000256" key="2">
    <source>
        <dbReference type="ARBA" id="ARBA00022729"/>
    </source>
</evidence>
<dbReference type="PANTHER" id="PTHR12630:SF1">
    <property type="entry name" value="GLUCOSIDASE 2 SUBUNIT BETA"/>
    <property type="match status" value="1"/>
</dbReference>
<dbReference type="InterPro" id="IPR044865">
    <property type="entry name" value="MRH_dom"/>
</dbReference>
<feature type="non-terminal residue" evidence="8">
    <location>
        <position position="1"/>
    </location>
</feature>
<dbReference type="OrthoDB" id="202234at2759"/>
<dbReference type="PROSITE" id="PS51914">
    <property type="entry name" value="MRH"/>
    <property type="match status" value="1"/>
</dbReference>
<feature type="compositionally biased region" description="Acidic residues" evidence="6">
    <location>
        <begin position="278"/>
        <end position="288"/>
    </location>
</feature>
<keyword evidence="9" id="KW-1185">Reference proteome</keyword>
<accession>A0A316UZE0</accession>
<dbReference type="Pfam" id="PF13015">
    <property type="entry name" value="PRKCSH_1"/>
    <property type="match status" value="1"/>
</dbReference>
<dbReference type="GO" id="GO:0006491">
    <property type="term" value="P:N-glycan processing"/>
    <property type="evidence" value="ECO:0007669"/>
    <property type="project" value="TreeGrafter"/>
</dbReference>
<keyword evidence="5" id="KW-0175">Coiled coil</keyword>
<dbReference type="Gene3D" id="2.70.130.10">
    <property type="entry name" value="Mannose-6-phosphate receptor binding domain"/>
    <property type="match status" value="1"/>
</dbReference>
<organism evidence="8 9">
    <name type="scientific">Jaminaea rosea</name>
    <dbReference type="NCBI Taxonomy" id="1569628"/>
    <lineage>
        <taxon>Eukaryota</taxon>
        <taxon>Fungi</taxon>
        <taxon>Dikarya</taxon>
        <taxon>Basidiomycota</taxon>
        <taxon>Ustilaginomycotina</taxon>
        <taxon>Exobasidiomycetes</taxon>
        <taxon>Microstromatales</taxon>
        <taxon>Microstromatales incertae sedis</taxon>
        <taxon>Jaminaea</taxon>
    </lineage>
</organism>
<evidence type="ECO:0000256" key="4">
    <source>
        <dbReference type="ARBA" id="ARBA00023157"/>
    </source>
</evidence>
<name>A0A316UZE0_9BASI</name>
<evidence type="ECO:0000313" key="8">
    <source>
        <dbReference type="EMBL" id="PWN28535.1"/>
    </source>
</evidence>
<dbReference type="PANTHER" id="PTHR12630">
    <property type="entry name" value="N-LINKED OLIGOSACCHARIDE PROCESSING"/>
    <property type="match status" value="1"/>
</dbReference>
<dbReference type="STRING" id="1569628.A0A316UZE0"/>
<feature type="non-terminal residue" evidence="8">
    <location>
        <position position="566"/>
    </location>
</feature>
<feature type="domain" description="MRH" evidence="7">
    <location>
        <begin position="457"/>
        <end position="566"/>
    </location>
</feature>
<dbReference type="Proteomes" id="UP000245884">
    <property type="component" value="Unassembled WGS sequence"/>
</dbReference>
<protein>
    <recommendedName>
        <fullName evidence="1">Glucosidase 2 subunit beta</fullName>
    </recommendedName>
</protein>
<reference evidence="8 9" key="1">
    <citation type="journal article" date="2018" name="Mol. Biol. Evol.">
        <title>Broad Genomic Sampling Reveals a Smut Pathogenic Ancestry of the Fungal Clade Ustilaginomycotina.</title>
        <authorList>
            <person name="Kijpornyongpan T."/>
            <person name="Mondo S.J."/>
            <person name="Barry K."/>
            <person name="Sandor L."/>
            <person name="Lee J."/>
            <person name="Lipzen A."/>
            <person name="Pangilinan J."/>
            <person name="LaButti K."/>
            <person name="Hainaut M."/>
            <person name="Henrissat B."/>
            <person name="Grigoriev I.V."/>
            <person name="Spatafora J.W."/>
            <person name="Aime M.C."/>
        </authorList>
    </citation>
    <scope>NUCLEOTIDE SEQUENCE [LARGE SCALE GENOMIC DNA]</scope>
    <source>
        <strain evidence="8 9">MCA 5214</strain>
    </source>
</reference>
<keyword evidence="3" id="KW-0256">Endoplasmic reticulum</keyword>
<gene>
    <name evidence="8" type="ORF">BDZ90DRAFT_211589</name>
</gene>
<keyword evidence="2" id="KW-0732">Signal</keyword>
<feature type="coiled-coil region" evidence="5">
    <location>
        <begin position="156"/>
        <end position="244"/>
    </location>
</feature>
<proteinExistence type="predicted"/>
<dbReference type="RefSeq" id="XP_025363147.1">
    <property type="nucleotide sequence ID" value="XM_025504117.1"/>
</dbReference>
<dbReference type="InterPro" id="IPR028146">
    <property type="entry name" value="PRKCSH_N"/>
</dbReference>
<evidence type="ECO:0000256" key="3">
    <source>
        <dbReference type="ARBA" id="ARBA00022824"/>
    </source>
</evidence>
<dbReference type="GO" id="GO:0017177">
    <property type="term" value="C:glucosidase II complex"/>
    <property type="evidence" value="ECO:0007669"/>
    <property type="project" value="TreeGrafter"/>
</dbReference>
<evidence type="ECO:0000256" key="1">
    <source>
        <dbReference type="ARBA" id="ARBA00022387"/>
    </source>
</evidence>
<dbReference type="InterPro" id="IPR009011">
    <property type="entry name" value="Man6P_isomerase_rcpt-bd_dom_sf"/>
</dbReference>
<feature type="region of interest" description="Disordered" evidence="6">
    <location>
        <begin position="391"/>
        <end position="413"/>
    </location>
</feature>